<organism evidence="1 2">
    <name type="scientific">Toxocara canis</name>
    <name type="common">Canine roundworm</name>
    <dbReference type="NCBI Taxonomy" id="6265"/>
    <lineage>
        <taxon>Eukaryota</taxon>
        <taxon>Metazoa</taxon>
        <taxon>Ecdysozoa</taxon>
        <taxon>Nematoda</taxon>
        <taxon>Chromadorea</taxon>
        <taxon>Rhabditida</taxon>
        <taxon>Spirurina</taxon>
        <taxon>Ascaridomorpha</taxon>
        <taxon>Ascaridoidea</taxon>
        <taxon>Toxocaridae</taxon>
        <taxon>Toxocara</taxon>
    </lineage>
</organism>
<dbReference type="EMBL" id="JPKZ01002011">
    <property type="protein sequence ID" value="KHN78846.1"/>
    <property type="molecule type" value="Genomic_DNA"/>
</dbReference>
<sequence>MTNLIACKEQVSSSLQAVKFVLEAFRPKESGYINYERYWSRDPRFTAQIPGDTPTRFDWDGRTHRRLPIMEKLQDEMLEASEKRSKAKTGSS</sequence>
<reference evidence="1 2" key="1">
    <citation type="submission" date="2014-11" db="EMBL/GenBank/DDBJ databases">
        <title>Genetic blueprint of the zoonotic pathogen Toxocara canis.</title>
        <authorList>
            <person name="Zhu X.-Q."/>
            <person name="Korhonen P.K."/>
            <person name="Cai H."/>
            <person name="Young N.D."/>
            <person name="Nejsum P."/>
            <person name="von Samson-Himmelstjerna G."/>
            <person name="Boag P.R."/>
            <person name="Tan P."/>
            <person name="Li Q."/>
            <person name="Min J."/>
            <person name="Yang Y."/>
            <person name="Wang X."/>
            <person name="Fang X."/>
            <person name="Hall R.S."/>
            <person name="Hofmann A."/>
            <person name="Sternberg P.W."/>
            <person name="Jex A.R."/>
            <person name="Gasser R.B."/>
        </authorList>
    </citation>
    <scope>NUCLEOTIDE SEQUENCE [LARGE SCALE GENOMIC DNA]</scope>
    <source>
        <strain evidence="1">PN_DK_2014</strain>
    </source>
</reference>
<gene>
    <name evidence="1" type="ORF">Tcan_15774</name>
</gene>
<accession>A0A0B2V602</accession>
<proteinExistence type="predicted"/>
<dbReference type="AlphaFoldDB" id="A0A0B2V602"/>
<comment type="caution">
    <text evidence="1">The sequence shown here is derived from an EMBL/GenBank/DDBJ whole genome shotgun (WGS) entry which is preliminary data.</text>
</comment>
<dbReference type="Proteomes" id="UP000031036">
    <property type="component" value="Unassembled WGS sequence"/>
</dbReference>
<evidence type="ECO:0000313" key="2">
    <source>
        <dbReference type="Proteomes" id="UP000031036"/>
    </source>
</evidence>
<evidence type="ECO:0000313" key="1">
    <source>
        <dbReference type="EMBL" id="KHN78846.1"/>
    </source>
</evidence>
<name>A0A0B2V602_TOXCA</name>
<protein>
    <submittedName>
        <fullName evidence="1">Uncharacterized protein</fullName>
    </submittedName>
</protein>
<keyword evidence="2" id="KW-1185">Reference proteome</keyword>